<evidence type="ECO:0000313" key="5">
    <source>
        <dbReference type="Proteomes" id="UP000256345"/>
    </source>
</evidence>
<reference evidence="4 5" key="1">
    <citation type="submission" date="2018-08" db="EMBL/GenBank/DDBJ databases">
        <title>Genomic Encyclopedia of Archaeal and Bacterial Type Strains, Phase II (KMG-II): from individual species to whole genera.</title>
        <authorList>
            <person name="Goeker M."/>
        </authorList>
    </citation>
    <scope>NUCLEOTIDE SEQUENCE [LARGE SCALE GENOMIC DNA]</scope>
    <source>
        <strain evidence="4 5">DSM 2261</strain>
    </source>
</reference>
<dbReference type="NCBIfam" id="TIGR01444">
    <property type="entry name" value="fkbM_fam"/>
    <property type="match status" value="1"/>
</dbReference>
<dbReference type="PANTHER" id="PTHR34203:SF15">
    <property type="entry name" value="SLL1173 PROTEIN"/>
    <property type="match status" value="1"/>
</dbReference>
<dbReference type="PANTHER" id="PTHR34203">
    <property type="entry name" value="METHYLTRANSFERASE, FKBM FAMILY PROTEIN"/>
    <property type="match status" value="1"/>
</dbReference>
<evidence type="ECO:0000259" key="1">
    <source>
        <dbReference type="Pfam" id="PF00535"/>
    </source>
</evidence>
<gene>
    <name evidence="4" type="ORF">ATI61_111149</name>
</gene>
<dbReference type="Gene3D" id="3.90.550.10">
    <property type="entry name" value="Spore Coat Polysaccharide Biosynthesis Protein SpsA, Chain A"/>
    <property type="match status" value="1"/>
</dbReference>
<dbReference type="InterPro" id="IPR029044">
    <property type="entry name" value="Nucleotide-diphossugar_trans"/>
</dbReference>
<sequence length="1084" mass="119436">MALEAFADELIVSETRYGTMRHFRNDDPVGVSLEMYGEWAQHELDLFARLLNRGDHVLDIGANVGTHTLGFASLVGPGGRVVAFEPQPVIFELLRGNVHANGLTHVSCEQAALAEHAGSATLSVPDYHQRHNSGLAALQAGGKTVEIQTRTLDDYGFERCALVKLDVEGWERAVLRGGKQTLARCRPHLYAECNSIEKAWELVTETAGEYEAWLHSPPAFNPGNFRHRADNRFGAAHETNLLLVARERAEQLRPLLGELPFLTPVPSLDALSRAFLRTTRYGETVETAERAQILSREVAELERKVAAAPPSGEPAGRPTLKRKVHVIIPVYNGHDDLRQLVHSLFTAHPVPGELLHFLFINDASPDPRVAAFLGEPLLERADVTRLTNEQNLGFIGTVNRGLAACAFGPDGTDVIILNSDTQVHGNVFAILQEVADRSPNVASVTPLTNNGTIASLWNWPDGVDLSPGLAPELVARAIEEARIEALPVPAPSGIGFCMYMTKRALDAVGGLDPIFGKGYGEENHWCQSAAKKGFVNLLTTEAFVYHHGSVSFGNSVKQRQLQQNLALLNNLHPSYDRDVQDYIQRDPHHHERLQALWAVRRQKKAQDGLATVLFILHTDPAYFGGGTERHTLSLTRALLETGRAEVLHLYPDSEGHAVLTSYVPGTGETTLQPFFKERFDKGSVFALLKTMAPEIDTLHVQHMLGWPHWMLQAPELLPHAHKLLTLHDYYTGCPSIRMMSNGAYCGVPADLTACNECLTTQHGFRELPMDAWRTTHARFIARFDRVLMPSEAARRTLLRAFEVVRDESGVPLARGLEARIEVAPNFLLSEPGQPPARTGPEATSARIVYLGAFTREKGGQLFTGAVEELTRRGHAVEIWGELGMPLPPGVTHRRYRGSEELRALAAQYPVDVVTIAAVWPETFSFTTFEATLDLGAPVVVGPTGNPPEVVRKYGLGAVLEALTPSALVSAVEECLRLRPHLAARLAVLREHARTLTVGAYLDRAYPTLAARVKVPVLPVRRLPAPTRRRIVQMLPPPPPVVPRLEVPPLRYKLADGANEAIKAHLPAMHALSKWLMRRARRGEN</sequence>
<protein>
    <submittedName>
        <fullName evidence="4">FkbM family methyltransferase</fullName>
    </submittedName>
</protein>
<dbReference type="InterPro" id="IPR052514">
    <property type="entry name" value="SAM-dependent_MTase"/>
</dbReference>
<dbReference type="SUPFAM" id="SSF53756">
    <property type="entry name" value="UDP-Glycosyltransferase/glycogen phosphorylase"/>
    <property type="match status" value="1"/>
</dbReference>
<dbReference type="InterPro" id="IPR028098">
    <property type="entry name" value="Glyco_trans_4-like_N"/>
</dbReference>
<evidence type="ECO:0000313" key="4">
    <source>
        <dbReference type="EMBL" id="REG26600.1"/>
    </source>
</evidence>
<keyword evidence="4" id="KW-0489">Methyltransferase</keyword>
<name>A0ABX9JT56_9BACT</name>
<keyword evidence="5" id="KW-1185">Reference proteome</keyword>
<dbReference type="SUPFAM" id="SSF53335">
    <property type="entry name" value="S-adenosyl-L-methionine-dependent methyltransferases"/>
    <property type="match status" value="1"/>
</dbReference>
<dbReference type="GO" id="GO:0008168">
    <property type="term" value="F:methyltransferase activity"/>
    <property type="evidence" value="ECO:0007669"/>
    <property type="project" value="UniProtKB-KW"/>
</dbReference>
<keyword evidence="4" id="KW-0808">Transferase</keyword>
<dbReference type="Gene3D" id="3.40.50.150">
    <property type="entry name" value="Vaccinia Virus protein VP39"/>
    <property type="match status" value="1"/>
</dbReference>
<feature type="domain" description="Glycosyltransferase subfamily 4-like N-terminal" evidence="3">
    <location>
        <begin position="625"/>
        <end position="804"/>
    </location>
</feature>
<dbReference type="Pfam" id="PF13439">
    <property type="entry name" value="Glyco_transf_4"/>
    <property type="match status" value="1"/>
</dbReference>
<dbReference type="RefSeq" id="WP_047860286.1">
    <property type="nucleotide sequence ID" value="NZ_CP011509.1"/>
</dbReference>
<organism evidence="4 5">
    <name type="scientific">Archangium gephyra</name>
    <dbReference type="NCBI Taxonomy" id="48"/>
    <lineage>
        <taxon>Bacteria</taxon>
        <taxon>Pseudomonadati</taxon>
        <taxon>Myxococcota</taxon>
        <taxon>Myxococcia</taxon>
        <taxon>Myxococcales</taxon>
        <taxon>Cystobacterineae</taxon>
        <taxon>Archangiaceae</taxon>
        <taxon>Archangium</taxon>
    </lineage>
</organism>
<dbReference type="Gene3D" id="3.40.50.2000">
    <property type="entry name" value="Glycogen Phosphorylase B"/>
    <property type="match status" value="2"/>
</dbReference>
<dbReference type="InterPro" id="IPR001173">
    <property type="entry name" value="Glyco_trans_2-like"/>
</dbReference>
<feature type="domain" description="Glycosyltransferase 2-like" evidence="1">
    <location>
        <begin position="326"/>
        <end position="506"/>
    </location>
</feature>
<accession>A0ABX9JT56</accession>
<feature type="domain" description="Methyltransferase FkbM" evidence="2">
    <location>
        <begin position="59"/>
        <end position="211"/>
    </location>
</feature>
<proteinExistence type="predicted"/>
<dbReference type="SUPFAM" id="SSF53448">
    <property type="entry name" value="Nucleotide-diphospho-sugar transferases"/>
    <property type="match status" value="1"/>
</dbReference>
<dbReference type="Proteomes" id="UP000256345">
    <property type="component" value="Unassembled WGS sequence"/>
</dbReference>
<dbReference type="Pfam" id="PF05050">
    <property type="entry name" value="Methyltransf_21"/>
    <property type="match status" value="1"/>
</dbReference>
<dbReference type="EMBL" id="QUMU01000011">
    <property type="protein sequence ID" value="REG26600.1"/>
    <property type="molecule type" value="Genomic_DNA"/>
</dbReference>
<dbReference type="InterPro" id="IPR029063">
    <property type="entry name" value="SAM-dependent_MTases_sf"/>
</dbReference>
<dbReference type="Pfam" id="PF00535">
    <property type="entry name" value="Glycos_transf_2"/>
    <property type="match status" value="1"/>
</dbReference>
<dbReference type="GO" id="GO:0032259">
    <property type="term" value="P:methylation"/>
    <property type="evidence" value="ECO:0007669"/>
    <property type="project" value="UniProtKB-KW"/>
</dbReference>
<evidence type="ECO:0000259" key="2">
    <source>
        <dbReference type="Pfam" id="PF05050"/>
    </source>
</evidence>
<evidence type="ECO:0000259" key="3">
    <source>
        <dbReference type="Pfam" id="PF13439"/>
    </source>
</evidence>
<comment type="caution">
    <text evidence="4">The sequence shown here is derived from an EMBL/GenBank/DDBJ whole genome shotgun (WGS) entry which is preliminary data.</text>
</comment>
<dbReference type="InterPro" id="IPR006342">
    <property type="entry name" value="FkbM_mtfrase"/>
</dbReference>